<reference evidence="2" key="1">
    <citation type="journal article" date="2020" name="New Phytol.">
        <title>Comparative genomics reveals dynamic genome evolution in host specialist ectomycorrhizal fungi.</title>
        <authorList>
            <person name="Lofgren L.A."/>
            <person name="Nguyen N.H."/>
            <person name="Vilgalys R."/>
            <person name="Ruytinx J."/>
            <person name="Liao H.L."/>
            <person name="Branco S."/>
            <person name="Kuo A."/>
            <person name="LaButti K."/>
            <person name="Lipzen A."/>
            <person name="Andreopoulos W."/>
            <person name="Pangilinan J."/>
            <person name="Riley R."/>
            <person name="Hundley H."/>
            <person name="Na H."/>
            <person name="Barry K."/>
            <person name="Grigoriev I.V."/>
            <person name="Stajich J.E."/>
            <person name="Kennedy P.G."/>
        </authorList>
    </citation>
    <scope>NUCLEOTIDE SEQUENCE</scope>
    <source>
        <strain evidence="2">S12</strain>
    </source>
</reference>
<dbReference type="OrthoDB" id="10608151at2759"/>
<protein>
    <recommendedName>
        <fullName evidence="4">Hydrophobin</fullName>
    </recommendedName>
</protein>
<dbReference type="RefSeq" id="XP_041162594.1">
    <property type="nucleotide sequence ID" value="XM_041302507.1"/>
</dbReference>
<feature type="chain" id="PRO_5040424307" description="Hydrophobin" evidence="1">
    <location>
        <begin position="21"/>
        <end position="123"/>
    </location>
</feature>
<dbReference type="Proteomes" id="UP000719766">
    <property type="component" value="Unassembled WGS sequence"/>
</dbReference>
<gene>
    <name evidence="2" type="ORF">HD556DRAFT_1356996</name>
</gene>
<organism evidence="2 3">
    <name type="scientific">Suillus plorans</name>
    <dbReference type="NCBI Taxonomy" id="116603"/>
    <lineage>
        <taxon>Eukaryota</taxon>
        <taxon>Fungi</taxon>
        <taxon>Dikarya</taxon>
        <taxon>Basidiomycota</taxon>
        <taxon>Agaricomycotina</taxon>
        <taxon>Agaricomycetes</taxon>
        <taxon>Agaricomycetidae</taxon>
        <taxon>Boletales</taxon>
        <taxon>Suillineae</taxon>
        <taxon>Suillaceae</taxon>
        <taxon>Suillus</taxon>
    </lineage>
</organism>
<feature type="signal peptide" evidence="1">
    <location>
        <begin position="1"/>
        <end position="20"/>
    </location>
</feature>
<evidence type="ECO:0008006" key="4">
    <source>
        <dbReference type="Google" id="ProtNLM"/>
    </source>
</evidence>
<comment type="caution">
    <text evidence="2">The sequence shown here is derived from an EMBL/GenBank/DDBJ whole genome shotgun (WGS) entry which is preliminary data.</text>
</comment>
<name>A0A9P7DL34_9AGAM</name>
<sequence>MRFSLLALVVALTASMSVSACATVGQLCETSNCCNNLTVPLREEIWSARRDPSLLKINPAARAARRDSESCFCSRLFIMVDGVIPSSEPISTAQYSTVVFGKISHCSRNIDICEYYLNGRLRA</sequence>
<keyword evidence="3" id="KW-1185">Reference proteome</keyword>
<proteinExistence type="predicted"/>
<dbReference type="GeneID" id="64596271"/>
<dbReference type="AlphaFoldDB" id="A0A9P7DL34"/>
<evidence type="ECO:0000313" key="3">
    <source>
        <dbReference type="Proteomes" id="UP000719766"/>
    </source>
</evidence>
<evidence type="ECO:0000313" key="2">
    <source>
        <dbReference type="EMBL" id="KAG1797484.1"/>
    </source>
</evidence>
<keyword evidence="1" id="KW-0732">Signal</keyword>
<accession>A0A9P7DL34</accession>
<evidence type="ECO:0000256" key="1">
    <source>
        <dbReference type="SAM" id="SignalP"/>
    </source>
</evidence>
<dbReference type="PROSITE" id="PS51257">
    <property type="entry name" value="PROKAR_LIPOPROTEIN"/>
    <property type="match status" value="1"/>
</dbReference>
<dbReference type="EMBL" id="JABBWE010000016">
    <property type="protein sequence ID" value="KAG1797484.1"/>
    <property type="molecule type" value="Genomic_DNA"/>
</dbReference>